<evidence type="ECO:0000256" key="2">
    <source>
        <dbReference type="ARBA" id="ARBA00022705"/>
    </source>
</evidence>
<feature type="domain" description="Cdc6 AAA+ ATPase-type lid" evidence="7">
    <location>
        <begin position="189"/>
        <end position="250"/>
    </location>
</feature>
<keyword evidence="4" id="KW-0067">ATP-binding</keyword>
<dbReference type="AlphaFoldDB" id="A0ABD5VFS9"/>
<reference evidence="8 9" key="1">
    <citation type="journal article" date="2019" name="Int. J. Syst. Evol. Microbiol.">
        <title>The Global Catalogue of Microorganisms (GCM) 10K type strain sequencing project: providing services to taxonomists for standard genome sequencing and annotation.</title>
        <authorList>
            <consortium name="The Broad Institute Genomics Platform"/>
            <consortium name="The Broad Institute Genome Sequencing Center for Infectious Disease"/>
            <person name="Wu L."/>
            <person name="Ma J."/>
        </authorList>
    </citation>
    <scope>NUCLEOTIDE SEQUENCE [LARGE SCALE GENOMIC DNA]</scope>
    <source>
        <strain evidence="8 9">GX26</strain>
    </source>
</reference>
<gene>
    <name evidence="8" type="ORF">ACFQGB_15610</name>
</gene>
<dbReference type="Gene3D" id="3.40.50.300">
    <property type="entry name" value="P-loop containing nucleotide triphosphate hydrolases"/>
    <property type="match status" value="1"/>
</dbReference>
<dbReference type="PANTHER" id="PTHR10763:SF22">
    <property type="entry name" value="ORC1-TYPE DNA REPLICATION PROTEIN"/>
    <property type="match status" value="1"/>
</dbReference>
<keyword evidence="9" id="KW-1185">Reference proteome</keyword>
<comment type="similarity">
    <text evidence="1">Belongs to the CDC6/cdc18 family.</text>
</comment>
<comment type="caution">
    <text evidence="8">The sequence shown here is derived from an EMBL/GenBank/DDBJ whole genome shotgun (WGS) entry which is preliminary data.</text>
</comment>
<dbReference type="GO" id="GO:0006260">
    <property type="term" value="P:DNA replication"/>
    <property type="evidence" value="ECO:0007669"/>
    <property type="project" value="UniProtKB-KW"/>
</dbReference>
<dbReference type="SUPFAM" id="SSF52540">
    <property type="entry name" value="P-loop containing nucleoside triphosphate hydrolases"/>
    <property type="match status" value="1"/>
</dbReference>
<evidence type="ECO:0000259" key="6">
    <source>
        <dbReference type="Pfam" id="PF13401"/>
    </source>
</evidence>
<dbReference type="InterPro" id="IPR027417">
    <property type="entry name" value="P-loop_NTPase"/>
</dbReference>
<dbReference type="GO" id="GO:0005524">
    <property type="term" value="F:ATP binding"/>
    <property type="evidence" value="ECO:0007669"/>
    <property type="project" value="UniProtKB-KW"/>
</dbReference>
<keyword evidence="2" id="KW-0235">DNA replication</keyword>
<evidence type="ECO:0000313" key="9">
    <source>
        <dbReference type="Proteomes" id="UP001596395"/>
    </source>
</evidence>
<dbReference type="PANTHER" id="PTHR10763">
    <property type="entry name" value="CELL DIVISION CONTROL PROTEIN 6-RELATED"/>
    <property type="match status" value="1"/>
</dbReference>
<dbReference type="InterPro" id="IPR055237">
    <property type="entry name" value="Cdc6_lid"/>
</dbReference>
<dbReference type="InterPro" id="IPR050311">
    <property type="entry name" value="ORC1/CDC6"/>
</dbReference>
<dbReference type="Pfam" id="PF22703">
    <property type="entry name" value="Cdc6_lid"/>
    <property type="match status" value="1"/>
</dbReference>
<organism evidence="8 9">
    <name type="scientific">Halorubellus litoreus</name>
    <dbReference type="NCBI Taxonomy" id="755308"/>
    <lineage>
        <taxon>Archaea</taxon>
        <taxon>Methanobacteriati</taxon>
        <taxon>Methanobacteriota</taxon>
        <taxon>Stenosarchaea group</taxon>
        <taxon>Halobacteria</taxon>
        <taxon>Halobacteriales</taxon>
        <taxon>Halorubellaceae</taxon>
        <taxon>Halorubellus</taxon>
    </lineage>
</organism>
<dbReference type="RefSeq" id="WP_336351243.1">
    <property type="nucleotide sequence ID" value="NZ_JAZAQL010000003.1"/>
</dbReference>
<comment type="function">
    <text evidence="5">Involved in regulation of DNA replication.</text>
</comment>
<dbReference type="CDD" id="cd18139">
    <property type="entry name" value="HLD_clamp_RarA"/>
    <property type="match status" value="1"/>
</dbReference>
<dbReference type="EMBL" id="JBHSXN010000003">
    <property type="protein sequence ID" value="MFC6954289.1"/>
    <property type="molecule type" value="Genomic_DNA"/>
</dbReference>
<sequence length="341" mass="37646">MIRDARVLRTDFVPSEVEHRDGEVNHLSSVLDPLTRGESADTAVVTGPSGAGKTCLTRFVAGKLREATLDVETVYVNCWRNYTRYRALYSVLEHVGRTVDVHRQSTPTDVLVDRVENADQRAVVVLDEADQLEDPGIVYDLHGLPQYAVVVVANREQDLYAPEGNRLRSRLQASEHVRMDTYGADQLVSILGSRVENGLERDVVTTDQLERIADAAAGDARLAIGILRSAARAAEREDADEITDAIIEEAVPTAETEMRHADVANLTPDQVAVFEVVRDHGPVSPGDIYDAYCERVDDPKSERSVRSYLSKMQQYDLLLASGSSRSRVYEVVDDDLPSPGA</sequence>
<feature type="domain" description="ORC1/DEAH AAA+ ATPase" evidence="6">
    <location>
        <begin position="41"/>
        <end position="142"/>
    </location>
</feature>
<proteinExistence type="inferred from homology"/>
<dbReference type="FunFam" id="3.40.50.300:FF:001565">
    <property type="entry name" value="Orc1-type DNA replication protein"/>
    <property type="match status" value="1"/>
</dbReference>
<evidence type="ECO:0000313" key="8">
    <source>
        <dbReference type="EMBL" id="MFC6954289.1"/>
    </source>
</evidence>
<dbReference type="Pfam" id="PF13401">
    <property type="entry name" value="AAA_22"/>
    <property type="match status" value="1"/>
</dbReference>
<evidence type="ECO:0000259" key="7">
    <source>
        <dbReference type="Pfam" id="PF22703"/>
    </source>
</evidence>
<dbReference type="Proteomes" id="UP001596395">
    <property type="component" value="Unassembled WGS sequence"/>
</dbReference>
<evidence type="ECO:0000256" key="4">
    <source>
        <dbReference type="ARBA" id="ARBA00022840"/>
    </source>
</evidence>
<evidence type="ECO:0000256" key="1">
    <source>
        <dbReference type="ARBA" id="ARBA00006184"/>
    </source>
</evidence>
<dbReference type="InterPro" id="IPR049945">
    <property type="entry name" value="AAA_22"/>
</dbReference>
<accession>A0ABD5VFS9</accession>
<dbReference type="Gene3D" id="1.10.8.60">
    <property type="match status" value="1"/>
</dbReference>
<keyword evidence="3" id="KW-0547">Nucleotide-binding</keyword>
<protein>
    <submittedName>
        <fullName evidence="8">Cdc6/Cdc18 family protein</fullName>
    </submittedName>
</protein>
<evidence type="ECO:0000256" key="3">
    <source>
        <dbReference type="ARBA" id="ARBA00022741"/>
    </source>
</evidence>
<name>A0ABD5VFS9_9EURY</name>
<evidence type="ECO:0000256" key="5">
    <source>
        <dbReference type="ARBA" id="ARBA00057740"/>
    </source>
</evidence>